<keyword evidence="1" id="KW-0732">Signal</keyword>
<evidence type="ECO:0000313" key="4">
    <source>
        <dbReference type="Proteomes" id="UP000787625"/>
    </source>
</evidence>
<name>A0A9D2UGM8_9BACT</name>
<reference evidence="3" key="1">
    <citation type="journal article" date="2021" name="PeerJ">
        <title>Extensive microbial diversity within the chicken gut microbiome revealed by metagenomics and culture.</title>
        <authorList>
            <person name="Gilroy R."/>
            <person name="Ravi A."/>
            <person name="Getino M."/>
            <person name="Pursley I."/>
            <person name="Horton D.L."/>
            <person name="Alikhan N.F."/>
            <person name="Baker D."/>
            <person name="Gharbi K."/>
            <person name="Hall N."/>
            <person name="Watson M."/>
            <person name="Adriaenssens E.M."/>
            <person name="Foster-Nyarko E."/>
            <person name="Jarju S."/>
            <person name="Secka A."/>
            <person name="Antonio M."/>
            <person name="Oren A."/>
            <person name="Chaudhuri R.R."/>
            <person name="La Ragione R."/>
            <person name="Hildebrand F."/>
            <person name="Pallen M.J."/>
        </authorList>
    </citation>
    <scope>NUCLEOTIDE SEQUENCE</scope>
    <source>
        <strain evidence="3">MalCec1-1739</strain>
    </source>
</reference>
<feature type="chain" id="PRO_5039303626" description="Bacterial repeat domain-containing protein" evidence="1">
    <location>
        <begin position="25"/>
        <end position="368"/>
    </location>
</feature>
<reference evidence="3" key="2">
    <citation type="submission" date="2021-04" db="EMBL/GenBank/DDBJ databases">
        <authorList>
            <person name="Gilroy R."/>
        </authorList>
    </citation>
    <scope>NUCLEOTIDE SEQUENCE</scope>
    <source>
        <strain evidence="3">MalCec1-1739</strain>
    </source>
</reference>
<sequence length="368" mass="38281">MNKNLLSFLSAVAVALCLPLAASAAVYNVTWGEPENGQLSVSTGYPSARLESDAEVGAGSTLYVNAVPGSGYYLASLTANGSDILSSHQFTVTADTELEATFEPIPSGSCLVRYLVSSLADIQVTCGGEAVYASGIVPSGSSLTVNVVPSSEVTLGTITVGGQTFTNGGSVTVSDETSIEYQITSTDVIVNYVYDQGNGQITMNTIVDGNIYSTIQPGVEGDNVVQTMTEMWICAVPAAGYVLENVYVNGVPQVIEELKVNNPFFGTQYYWGARVFALSNPTMEVTASFKVDDGSGPGTSGVSAAPQMQLTTYDNTTCTLTTAEDVVVYSVSGQAVLRVPAGSQASLDMLPGGVYVAKGAQGTLKFVR</sequence>
<organism evidence="3 4">
    <name type="scientific">Candidatus Avibacteroides avistercoris</name>
    <dbReference type="NCBI Taxonomy" id="2840690"/>
    <lineage>
        <taxon>Bacteria</taxon>
        <taxon>Pseudomonadati</taxon>
        <taxon>Bacteroidota</taxon>
        <taxon>Bacteroidia</taxon>
        <taxon>Bacteroidales</taxon>
        <taxon>Bacteroidaceae</taxon>
        <taxon>Bacteroidaceae incertae sedis</taxon>
        <taxon>Candidatus Avibacteroides</taxon>
    </lineage>
</organism>
<evidence type="ECO:0000313" key="3">
    <source>
        <dbReference type="EMBL" id="HJD52112.1"/>
    </source>
</evidence>
<dbReference type="EMBL" id="DWUP01000001">
    <property type="protein sequence ID" value="HJD52112.1"/>
    <property type="molecule type" value="Genomic_DNA"/>
</dbReference>
<dbReference type="AlphaFoldDB" id="A0A9D2UGM8"/>
<evidence type="ECO:0000259" key="2">
    <source>
        <dbReference type="Pfam" id="PF18998"/>
    </source>
</evidence>
<dbReference type="Proteomes" id="UP000787625">
    <property type="component" value="Unassembled WGS sequence"/>
</dbReference>
<evidence type="ECO:0000256" key="1">
    <source>
        <dbReference type="SAM" id="SignalP"/>
    </source>
</evidence>
<feature type="signal peptide" evidence="1">
    <location>
        <begin position="1"/>
        <end position="24"/>
    </location>
</feature>
<protein>
    <recommendedName>
        <fullName evidence="2">Bacterial repeat domain-containing protein</fullName>
    </recommendedName>
</protein>
<proteinExistence type="predicted"/>
<gene>
    <name evidence="3" type="ORF">IAA93_00070</name>
</gene>
<comment type="caution">
    <text evidence="3">The sequence shown here is derived from an EMBL/GenBank/DDBJ whole genome shotgun (WGS) entry which is preliminary data.</text>
</comment>
<feature type="domain" description="Bacterial repeat" evidence="2">
    <location>
        <begin position="51"/>
        <end position="105"/>
    </location>
</feature>
<dbReference type="InterPro" id="IPR044060">
    <property type="entry name" value="Bacterial_rp_domain"/>
</dbReference>
<accession>A0A9D2UGM8</accession>
<dbReference type="Pfam" id="PF18998">
    <property type="entry name" value="Flg_new_2"/>
    <property type="match status" value="1"/>
</dbReference>